<gene>
    <name evidence="2" type="ORF">FKG94_27020</name>
</gene>
<organism evidence="2 3">
    <name type="scientific">Exilibacterium tricleocarpae</name>
    <dbReference type="NCBI Taxonomy" id="2591008"/>
    <lineage>
        <taxon>Bacteria</taxon>
        <taxon>Pseudomonadati</taxon>
        <taxon>Pseudomonadota</taxon>
        <taxon>Gammaproteobacteria</taxon>
        <taxon>Cellvibrionales</taxon>
        <taxon>Cellvibrionaceae</taxon>
        <taxon>Exilibacterium</taxon>
    </lineage>
</organism>
<protein>
    <submittedName>
        <fullName evidence="2">Uncharacterized protein</fullName>
    </submittedName>
</protein>
<accession>A0A545SNE9</accession>
<feature type="chain" id="PRO_5021997911" evidence="1">
    <location>
        <begin position="27"/>
        <end position="92"/>
    </location>
</feature>
<reference evidence="2 3" key="1">
    <citation type="submission" date="2019-06" db="EMBL/GenBank/DDBJ databases">
        <title>Whole genome sequence for Cellvibrionaceae sp. R142.</title>
        <authorList>
            <person name="Wang G."/>
        </authorList>
    </citation>
    <scope>NUCLEOTIDE SEQUENCE [LARGE SCALE GENOMIC DNA]</scope>
    <source>
        <strain evidence="2 3">R142</strain>
    </source>
</reference>
<dbReference type="AlphaFoldDB" id="A0A545SNE9"/>
<proteinExistence type="predicted"/>
<sequence length="92" mass="10752">MRYRKWHRFLLCLVLGVVLGASQTQAERWEIVIDKDSLDNYDQLQTHWYYLYPWSSDHNGTARMYGSASDRNHISISISISNGSEPYRLGRG</sequence>
<evidence type="ECO:0000313" key="3">
    <source>
        <dbReference type="Proteomes" id="UP000319732"/>
    </source>
</evidence>
<dbReference type="RefSeq" id="WP_142930073.1">
    <property type="nucleotide sequence ID" value="NZ_ML660116.1"/>
</dbReference>
<feature type="signal peptide" evidence="1">
    <location>
        <begin position="1"/>
        <end position="26"/>
    </location>
</feature>
<dbReference type="Proteomes" id="UP000319732">
    <property type="component" value="Unassembled WGS sequence"/>
</dbReference>
<name>A0A545SNE9_9GAMM</name>
<evidence type="ECO:0000256" key="1">
    <source>
        <dbReference type="SAM" id="SignalP"/>
    </source>
</evidence>
<keyword evidence="1" id="KW-0732">Signal</keyword>
<comment type="caution">
    <text evidence="2">The sequence shown here is derived from an EMBL/GenBank/DDBJ whole genome shotgun (WGS) entry which is preliminary data.</text>
</comment>
<evidence type="ECO:0000313" key="2">
    <source>
        <dbReference type="EMBL" id="TQV66487.1"/>
    </source>
</evidence>
<dbReference type="EMBL" id="VHSG01000041">
    <property type="protein sequence ID" value="TQV66487.1"/>
    <property type="molecule type" value="Genomic_DNA"/>
</dbReference>
<keyword evidence="3" id="KW-1185">Reference proteome</keyword>
<dbReference type="OrthoDB" id="655039at2"/>